<keyword evidence="4" id="KW-1185">Reference proteome</keyword>
<dbReference type="EMBL" id="VHQG01000001">
    <property type="protein sequence ID" value="TPW78026.1"/>
    <property type="molecule type" value="Genomic_DNA"/>
</dbReference>
<feature type="transmembrane region" description="Helical" evidence="2">
    <location>
        <begin position="179"/>
        <end position="199"/>
    </location>
</feature>
<sequence length="260" mass="26682">MSVDPRYAARFQRGFDPSEHGAGDAAGAAPAAGDTRSASSSGSGAADHASNPFTRPGAARIGEPPVGAAPSPYSRDGAASLGTAAGAAPPDSAGSDSRASAPPSIPPSASEPATIGPASATPRATRPVRLGPNGERVEPARVDDPIADHATRYAEVADELTDDELGELGLIPRHRINPWTVALAVVSLVALVLAVALSMSTYEMQADSGYGFDSDRDAADQTWVFFLQQAGQTLAEPLYFVGVLGSAVTIVLLVVLRRRR</sequence>
<keyword evidence="2" id="KW-1133">Transmembrane helix</keyword>
<evidence type="ECO:0000313" key="4">
    <source>
        <dbReference type="Proteomes" id="UP000316252"/>
    </source>
</evidence>
<dbReference type="OrthoDB" id="10018650at2"/>
<dbReference type="AlphaFoldDB" id="A0A506Y5V0"/>
<keyword evidence="2" id="KW-0812">Transmembrane</keyword>
<feature type="compositionally biased region" description="Low complexity" evidence="1">
    <location>
        <begin position="77"/>
        <end position="113"/>
    </location>
</feature>
<feature type="transmembrane region" description="Helical" evidence="2">
    <location>
        <begin position="238"/>
        <end position="256"/>
    </location>
</feature>
<feature type="region of interest" description="Disordered" evidence="1">
    <location>
        <begin position="1"/>
        <end position="140"/>
    </location>
</feature>
<organism evidence="3 4">
    <name type="scientific">Schumannella soli</name>
    <dbReference type="NCBI Taxonomy" id="2590779"/>
    <lineage>
        <taxon>Bacteria</taxon>
        <taxon>Bacillati</taxon>
        <taxon>Actinomycetota</taxon>
        <taxon>Actinomycetes</taxon>
        <taxon>Micrococcales</taxon>
        <taxon>Microbacteriaceae</taxon>
        <taxon>Schumannella</taxon>
    </lineage>
</organism>
<name>A0A506Y5V0_9MICO</name>
<proteinExistence type="predicted"/>
<accession>A0A506Y5V0</accession>
<dbReference type="RefSeq" id="WP_141162551.1">
    <property type="nucleotide sequence ID" value="NZ_VHQG01000001.1"/>
</dbReference>
<feature type="compositionally biased region" description="Low complexity" evidence="1">
    <location>
        <begin position="23"/>
        <end position="50"/>
    </location>
</feature>
<evidence type="ECO:0000313" key="3">
    <source>
        <dbReference type="EMBL" id="TPW78026.1"/>
    </source>
</evidence>
<evidence type="ECO:0000256" key="2">
    <source>
        <dbReference type="SAM" id="Phobius"/>
    </source>
</evidence>
<keyword evidence="2" id="KW-0472">Membrane</keyword>
<dbReference type="Proteomes" id="UP000316252">
    <property type="component" value="Unassembled WGS sequence"/>
</dbReference>
<evidence type="ECO:0000256" key="1">
    <source>
        <dbReference type="SAM" id="MobiDB-lite"/>
    </source>
</evidence>
<comment type="caution">
    <text evidence="3">The sequence shown here is derived from an EMBL/GenBank/DDBJ whole genome shotgun (WGS) entry which is preliminary data.</text>
</comment>
<reference evidence="3 4" key="1">
    <citation type="submission" date="2019-06" db="EMBL/GenBank/DDBJ databases">
        <authorList>
            <person name="Li F."/>
        </authorList>
    </citation>
    <scope>NUCLEOTIDE SEQUENCE [LARGE SCALE GENOMIC DNA]</scope>
    <source>
        <strain evidence="3 4">10F1D-1</strain>
    </source>
</reference>
<gene>
    <name evidence="3" type="ORF">FJ657_05205</name>
</gene>
<protein>
    <submittedName>
        <fullName evidence="3">Uncharacterized protein</fullName>
    </submittedName>
</protein>